<keyword evidence="2" id="KW-1185">Reference proteome</keyword>
<dbReference type="Proteomes" id="UP001054837">
    <property type="component" value="Unassembled WGS sequence"/>
</dbReference>
<name>A0AAV4N2K2_9ARAC</name>
<gene>
    <name evidence="1" type="ORF">CDAR_286061</name>
</gene>
<dbReference type="EMBL" id="BPLQ01001140">
    <property type="protein sequence ID" value="GIX78943.1"/>
    <property type="molecule type" value="Genomic_DNA"/>
</dbReference>
<evidence type="ECO:0000313" key="2">
    <source>
        <dbReference type="Proteomes" id="UP001054837"/>
    </source>
</evidence>
<reference evidence="1 2" key="1">
    <citation type="submission" date="2021-06" db="EMBL/GenBank/DDBJ databases">
        <title>Caerostris darwini draft genome.</title>
        <authorList>
            <person name="Kono N."/>
            <person name="Arakawa K."/>
        </authorList>
    </citation>
    <scope>NUCLEOTIDE SEQUENCE [LARGE SCALE GENOMIC DNA]</scope>
</reference>
<sequence length="102" mass="11917">MREAKRKITPLDPVRIERTMFSSRSGKVGFLRATPVLRICCSNGWRDLHVGHLLGRICRYLRWTDLDPECLDPGLSWNLYQLQQQHRKALAITYAMIFQQSS</sequence>
<evidence type="ECO:0000313" key="1">
    <source>
        <dbReference type="EMBL" id="GIX78943.1"/>
    </source>
</evidence>
<proteinExistence type="predicted"/>
<dbReference type="AlphaFoldDB" id="A0AAV4N2K2"/>
<organism evidence="1 2">
    <name type="scientific">Caerostris darwini</name>
    <dbReference type="NCBI Taxonomy" id="1538125"/>
    <lineage>
        <taxon>Eukaryota</taxon>
        <taxon>Metazoa</taxon>
        <taxon>Ecdysozoa</taxon>
        <taxon>Arthropoda</taxon>
        <taxon>Chelicerata</taxon>
        <taxon>Arachnida</taxon>
        <taxon>Araneae</taxon>
        <taxon>Araneomorphae</taxon>
        <taxon>Entelegynae</taxon>
        <taxon>Araneoidea</taxon>
        <taxon>Araneidae</taxon>
        <taxon>Caerostris</taxon>
    </lineage>
</organism>
<comment type="caution">
    <text evidence="1">The sequence shown here is derived from an EMBL/GenBank/DDBJ whole genome shotgun (WGS) entry which is preliminary data.</text>
</comment>
<accession>A0AAV4N2K2</accession>
<protein>
    <submittedName>
        <fullName evidence="1">Uncharacterized protein</fullName>
    </submittedName>
</protein>